<organism evidence="6 7">
    <name type="scientific">Aspergillus pseudoustus</name>
    <dbReference type="NCBI Taxonomy" id="1810923"/>
    <lineage>
        <taxon>Eukaryota</taxon>
        <taxon>Fungi</taxon>
        <taxon>Dikarya</taxon>
        <taxon>Ascomycota</taxon>
        <taxon>Pezizomycotina</taxon>
        <taxon>Eurotiomycetes</taxon>
        <taxon>Eurotiomycetidae</taxon>
        <taxon>Eurotiales</taxon>
        <taxon>Aspergillaceae</taxon>
        <taxon>Aspergillus</taxon>
        <taxon>Aspergillus subgen. Nidulantes</taxon>
    </lineage>
</organism>
<feature type="region of interest" description="Disordered" evidence="5">
    <location>
        <begin position="591"/>
        <end position="864"/>
    </location>
</feature>
<feature type="compositionally biased region" description="Low complexity" evidence="5">
    <location>
        <begin position="338"/>
        <end position="349"/>
    </location>
</feature>
<feature type="compositionally biased region" description="Pro residues" evidence="5">
    <location>
        <begin position="713"/>
        <end position="722"/>
    </location>
</feature>
<dbReference type="PANTHER" id="PTHR31315">
    <property type="entry name" value="PROTEIN SIP5"/>
    <property type="match status" value="1"/>
</dbReference>
<feature type="compositionally biased region" description="Low complexity" evidence="5">
    <location>
        <begin position="754"/>
        <end position="767"/>
    </location>
</feature>
<feature type="compositionally biased region" description="Basic and acidic residues" evidence="5">
    <location>
        <begin position="820"/>
        <end position="864"/>
    </location>
</feature>
<feature type="compositionally biased region" description="Low complexity" evidence="5">
    <location>
        <begin position="517"/>
        <end position="529"/>
    </location>
</feature>
<feature type="region of interest" description="Disordered" evidence="5">
    <location>
        <begin position="542"/>
        <end position="576"/>
    </location>
</feature>
<dbReference type="CDD" id="cd24139">
    <property type="entry name" value="SIP5-like"/>
    <property type="match status" value="1"/>
</dbReference>
<feature type="region of interest" description="Disordered" evidence="5">
    <location>
        <begin position="328"/>
        <end position="354"/>
    </location>
</feature>
<feature type="compositionally biased region" description="Basic and acidic residues" evidence="5">
    <location>
        <begin position="591"/>
        <end position="620"/>
    </location>
</feature>
<evidence type="ECO:0000313" key="6">
    <source>
        <dbReference type="EMBL" id="KAL2827651.1"/>
    </source>
</evidence>
<feature type="compositionally biased region" description="Basic and acidic residues" evidence="5">
    <location>
        <begin position="175"/>
        <end position="193"/>
    </location>
</feature>
<evidence type="ECO:0000313" key="7">
    <source>
        <dbReference type="Proteomes" id="UP001610446"/>
    </source>
</evidence>
<feature type="region of interest" description="Disordered" evidence="5">
    <location>
        <begin position="485"/>
        <end position="529"/>
    </location>
</feature>
<feature type="compositionally biased region" description="Low complexity" evidence="5">
    <location>
        <begin position="627"/>
        <end position="666"/>
    </location>
</feature>
<feature type="region of interest" description="Disordered" evidence="5">
    <location>
        <begin position="407"/>
        <end position="446"/>
    </location>
</feature>
<evidence type="ECO:0000256" key="5">
    <source>
        <dbReference type="SAM" id="MobiDB-lite"/>
    </source>
</evidence>
<feature type="region of interest" description="Disordered" evidence="5">
    <location>
        <begin position="163"/>
        <end position="277"/>
    </location>
</feature>
<dbReference type="Proteomes" id="UP001610446">
    <property type="component" value="Unassembled WGS sequence"/>
</dbReference>
<feature type="region of interest" description="Disordered" evidence="5">
    <location>
        <begin position="1"/>
        <end position="86"/>
    </location>
</feature>
<comment type="similarity">
    <text evidence="2">Belongs to the SIP5 family.</text>
</comment>
<evidence type="ECO:0000256" key="3">
    <source>
        <dbReference type="ARBA" id="ARBA00020215"/>
    </source>
</evidence>
<evidence type="ECO:0000256" key="1">
    <source>
        <dbReference type="ARBA" id="ARBA00003453"/>
    </source>
</evidence>
<feature type="compositionally biased region" description="Polar residues" evidence="5">
    <location>
        <begin position="232"/>
        <end position="243"/>
    </location>
</feature>
<sequence>MGNSQTKETRPSPSQSSRRSHQWGSSGSQGRSPYGDRHHSEGSRSHRSSSRPDLSLLGLGGSSERDVATILDHRRETKQEREARRLEKERAARLKERERSMKEEHVDGGYLVTQGVYTGTEDFNKAIVRQLMIERRLAPFWRGLNDFSDSWTEHQLMAVARGLPIPPPDEIPLELDYRNPPKPATEDTREASSDTKSIQHLTVPITSRSASYGSDASHSSSTPAHSLPSPASPITSGTSSSPLFRSRAKTLASLTSSRHSHSQAETTPREIQLPRDPFVNGQPIEAYLYKDASECPICFLYYPPYLNRTRCCDQPICSECFVQIKRPDPHPPEHADSDSNNAAPTPAATDAERAENQEIQLVSEPAACPFCVQPEFGVTYAPPSFRRGISYASNLNTYSIIATTPVSSTSSLSSGIAQPSTTTTTTTPTTGGRRRATSLSASDSSVITTDKVRPDWAQKLANARAHAARRSAAATALHTAAYLMNSNNNGSSGNDSRGFGLGRRGVMMRRHGGGQDSPGSSTPGRSGSPALQALAFLTDRRAAGQETDSADEGGGATGNLAPPRNSSRRTRIDDLEDMMMMEAIRLSLASEEERRKREEKGARKEAKKREKEVKKAEKMARKAGLYSNNASSSALDSPSSDGRLGKAAASSSSSSTTGEATAPAPGAGKGKAVERAPSPTATNSDQDDILTDEISPAAVAEYLQLQSSSSSVVPPPPPPPTFREPSKPSHLRHVSSASSSFSSLVESMSEEHGSSSQTGEGTSSSTEPLFNFRSLAAVIGDEDKPDESPEHIEDTAPPTKSEEVSGSASNNTTAPASEPHTPKVDIADLQEGSKIEEHQESFIPKEIEARSVEITRGKNPETTS</sequence>
<feature type="compositionally biased region" description="Low complexity" evidence="5">
    <location>
        <begin position="421"/>
        <end position="430"/>
    </location>
</feature>
<proteinExistence type="inferred from homology"/>
<feature type="compositionally biased region" description="Polar residues" evidence="5">
    <location>
        <begin position="22"/>
        <end position="31"/>
    </location>
</feature>
<dbReference type="InterPro" id="IPR039301">
    <property type="entry name" value="Sip5/DA2"/>
</dbReference>
<gene>
    <name evidence="6" type="ORF">BJY01DRAFT_136318</name>
</gene>
<dbReference type="EMBL" id="JBFXLU010000393">
    <property type="protein sequence ID" value="KAL2827651.1"/>
    <property type="molecule type" value="Genomic_DNA"/>
</dbReference>
<comment type="function">
    <text evidence="1">May negatively regulate the SNF1 kinase.</text>
</comment>
<accession>A0ABR4IIT0</accession>
<name>A0ABR4IIT0_9EURO</name>
<feature type="compositionally biased region" description="Polar residues" evidence="5">
    <location>
        <begin position="194"/>
        <end position="206"/>
    </location>
</feature>
<feature type="compositionally biased region" description="Low complexity" evidence="5">
    <location>
        <begin position="207"/>
        <end position="221"/>
    </location>
</feature>
<evidence type="ECO:0000256" key="2">
    <source>
        <dbReference type="ARBA" id="ARBA00010402"/>
    </source>
</evidence>
<feature type="compositionally biased region" description="Basic and acidic residues" evidence="5">
    <location>
        <begin position="328"/>
        <end position="337"/>
    </location>
</feature>
<feature type="compositionally biased region" description="Polar residues" evidence="5">
    <location>
        <begin position="804"/>
        <end position="815"/>
    </location>
</feature>
<keyword evidence="7" id="KW-1185">Reference proteome</keyword>
<feature type="compositionally biased region" description="Low complexity" evidence="5">
    <location>
        <begin position="485"/>
        <end position="498"/>
    </location>
</feature>
<feature type="compositionally biased region" description="Basic and acidic residues" evidence="5">
    <location>
        <begin position="63"/>
        <end position="86"/>
    </location>
</feature>
<protein>
    <recommendedName>
        <fullName evidence="4">Protein SIP5</fullName>
    </recommendedName>
    <alternativeName>
        <fullName evidence="3">Protein sip5</fullName>
    </alternativeName>
</protein>
<feature type="compositionally biased region" description="Basic and acidic residues" evidence="5">
    <location>
        <begin position="34"/>
        <end position="44"/>
    </location>
</feature>
<dbReference type="PANTHER" id="PTHR31315:SF1">
    <property type="entry name" value="PROTEIN SIP5"/>
    <property type="match status" value="1"/>
</dbReference>
<feature type="compositionally biased region" description="Polar residues" evidence="5">
    <location>
        <begin position="437"/>
        <end position="446"/>
    </location>
</feature>
<evidence type="ECO:0000256" key="4">
    <source>
        <dbReference type="ARBA" id="ARBA00021336"/>
    </source>
</evidence>
<comment type="caution">
    <text evidence="6">The sequence shown here is derived from an EMBL/GenBank/DDBJ whole genome shotgun (WGS) entry which is preliminary data.</text>
</comment>
<reference evidence="6 7" key="1">
    <citation type="submission" date="2024-07" db="EMBL/GenBank/DDBJ databases">
        <title>Section-level genome sequencing and comparative genomics of Aspergillus sections Usti and Cavernicolus.</title>
        <authorList>
            <consortium name="Lawrence Berkeley National Laboratory"/>
            <person name="Nybo J.L."/>
            <person name="Vesth T.C."/>
            <person name="Theobald S."/>
            <person name="Frisvad J.C."/>
            <person name="Larsen T.O."/>
            <person name="Kjaerboelling I."/>
            <person name="Rothschild-Mancinelli K."/>
            <person name="Lyhne E.K."/>
            <person name="Kogle M.E."/>
            <person name="Barry K."/>
            <person name="Clum A."/>
            <person name="Na H."/>
            <person name="Ledsgaard L."/>
            <person name="Lin J."/>
            <person name="Lipzen A."/>
            <person name="Kuo A."/>
            <person name="Riley R."/>
            <person name="Mondo S."/>
            <person name="Labutti K."/>
            <person name="Haridas S."/>
            <person name="Pangalinan J."/>
            <person name="Salamov A.A."/>
            <person name="Simmons B.A."/>
            <person name="Magnuson J.K."/>
            <person name="Chen J."/>
            <person name="Drula E."/>
            <person name="Henrissat B."/>
            <person name="Wiebenga A."/>
            <person name="Lubbers R.J."/>
            <person name="Gomes A.C."/>
            <person name="Makela M.R."/>
            <person name="Stajich J."/>
            <person name="Grigoriev I.V."/>
            <person name="Mortensen U.H."/>
            <person name="De Vries R.P."/>
            <person name="Baker S.E."/>
            <person name="Andersen M.R."/>
        </authorList>
    </citation>
    <scope>NUCLEOTIDE SEQUENCE [LARGE SCALE GENOMIC DNA]</scope>
    <source>
        <strain evidence="6 7">CBS 123904</strain>
    </source>
</reference>
<feature type="compositionally biased region" description="Low complexity" evidence="5">
    <location>
        <begin position="735"/>
        <end position="747"/>
    </location>
</feature>